<keyword evidence="2" id="KW-1185">Reference proteome</keyword>
<dbReference type="OrthoDB" id="10431162at2759"/>
<dbReference type="Proteomes" id="UP000663879">
    <property type="component" value="Unassembled WGS sequence"/>
</dbReference>
<dbReference type="EMBL" id="CAJNOC010001335">
    <property type="protein sequence ID" value="CAF0855930.1"/>
    <property type="molecule type" value="Genomic_DNA"/>
</dbReference>
<gene>
    <name evidence="1" type="ORF">OXX778_LOCUS9193</name>
</gene>
<reference evidence="1" key="1">
    <citation type="submission" date="2021-02" db="EMBL/GenBank/DDBJ databases">
        <authorList>
            <person name="Nowell W R."/>
        </authorList>
    </citation>
    <scope>NUCLEOTIDE SEQUENCE</scope>
    <source>
        <strain evidence="1">Ploen Becks lab</strain>
    </source>
</reference>
<organism evidence="1 2">
    <name type="scientific">Brachionus calyciflorus</name>
    <dbReference type="NCBI Taxonomy" id="104777"/>
    <lineage>
        <taxon>Eukaryota</taxon>
        <taxon>Metazoa</taxon>
        <taxon>Spiralia</taxon>
        <taxon>Gnathifera</taxon>
        <taxon>Rotifera</taxon>
        <taxon>Eurotatoria</taxon>
        <taxon>Monogononta</taxon>
        <taxon>Pseudotrocha</taxon>
        <taxon>Ploima</taxon>
        <taxon>Brachionidae</taxon>
        <taxon>Brachionus</taxon>
    </lineage>
</organism>
<proteinExistence type="predicted"/>
<comment type="caution">
    <text evidence="1">The sequence shown here is derived from an EMBL/GenBank/DDBJ whole genome shotgun (WGS) entry which is preliminary data.</text>
</comment>
<name>A0A813WQZ1_9BILA</name>
<evidence type="ECO:0000313" key="2">
    <source>
        <dbReference type="Proteomes" id="UP000663879"/>
    </source>
</evidence>
<dbReference type="AlphaFoldDB" id="A0A813WQZ1"/>
<sequence length="152" mass="17890">MSQSLERPVAKWQPKRKTIDNASKVFTIKNGKVEPISLKEIQEYKKTKQRPPGGYFYTIDKPESLTKKIREPQTKLWYYDKRNYQKDILPPIDNKQSETDDVKIEVDENKKTKSSIITPRLIPIVVQKSESFHTQESISRSLKHYRFNSTGF</sequence>
<accession>A0A813WQZ1</accession>
<evidence type="ECO:0000313" key="1">
    <source>
        <dbReference type="EMBL" id="CAF0855930.1"/>
    </source>
</evidence>
<protein>
    <submittedName>
        <fullName evidence="1">Uncharacterized protein</fullName>
    </submittedName>
</protein>